<dbReference type="AlphaFoldDB" id="A0A1M7D4G0"/>
<name>A0A1M7D4G0_9RHOB</name>
<dbReference type="CDD" id="cd00586">
    <property type="entry name" value="4HBT"/>
    <property type="match status" value="1"/>
</dbReference>
<evidence type="ECO:0000313" key="3">
    <source>
        <dbReference type="EMBL" id="SHL74412.1"/>
    </source>
</evidence>
<accession>A0A1M7D4G0</accession>
<reference evidence="3 4" key="1">
    <citation type="submission" date="2016-11" db="EMBL/GenBank/DDBJ databases">
        <authorList>
            <person name="Varghese N."/>
            <person name="Submissions S."/>
        </authorList>
    </citation>
    <scope>NUCLEOTIDE SEQUENCE [LARGE SCALE GENOMIC DNA]</scope>
    <source>
        <strain evidence="3 4">DSM 28249</strain>
    </source>
</reference>
<sequence length="151" mass="16823">MSDRPIPEHRDAFAHFCPITTRWMDNDAYLHVNNVAYYSFFDTAVNEYLIRGGVLDIRRSTVTGLVAHSECNYFSPVAFPEAIEVGLRVGRLGNSSVTYELAVFGSDSETASAQGRFVHVYVDRETSRPVTIPDGMRGLLERLMITEGDAG</sequence>
<dbReference type="InterPro" id="IPR050563">
    <property type="entry name" value="4-hydroxybenzoyl-CoA_TE"/>
</dbReference>
<dbReference type="GO" id="GO:0047617">
    <property type="term" value="F:fatty acyl-CoA hydrolase activity"/>
    <property type="evidence" value="ECO:0007669"/>
    <property type="project" value="TreeGrafter"/>
</dbReference>
<keyword evidence="4" id="KW-1185">Reference proteome</keyword>
<dbReference type="PANTHER" id="PTHR31793">
    <property type="entry name" value="4-HYDROXYBENZOYL-COA THIOESTERASE FAMILY MEMBER"/>
    <property type="match status" value="1"/>
</dbReference>
<dbReference type="InterPro" id="IPR029069">
    <property type="entry name" value="HotDog_dom_sf"/>
</dbReference>
<evidence type="ECO:0000313" key="4">
    <source>
        <dbReference type="Proteomes" id="UP000322545"/>
    </source>
</evidence>
<evidence type="ECO:0000256" key="1">
    <source>
        <dbReference type="ARBA" id="ARBA00005953"/>
    </source>
</evidence>
<dbReference type="EMBL" id="FRCB01000002">
    <property type="protein sequence ID" value="SHL74412.1"/>
    <property type="molecule type" value="Genomic_DNA"/>
</dbReference>
<comment type="similarity">
    <text evidence="1">Belongs to the 4-hydroxybenzoyl-CoA thioesterase family.</text>
</comment>
<dbReference type="SUPFAM" id="SSF54637">
    <property type="entry name" value="Thioesterase/thiol ester dehydrase-isomerase"/>
    <property type="match status" value="1"/>
</dbReference>
<proteinExistence type="inferred from homology"/>
<gene>
    <name evidence="3" type="ORF">SAMN05443432_102426</name>
</gene>
<dbReference type="RefSeq" id="WP_149778747.1">
    <property type="nucleotide sequence ID" value="NZ_FRCB01000002.1"/>
</dbReference>
<protein>
    <submittedName>
        <fullName evidence="3">Acyl-CoA thioester hydrolase</fullName>
    </submittedName>
</protein>
<evidence type="ECO:0000256" key="2">
    <source>
        <dbReference type="ARBA" id="ARBA00022801"/>
    </source>
</evidence>
<dbReference type="Pfam" id="PF13279">
    <property type="entry name" value="4HBT_2"/>
    <property type="match status" value="1"/>
</dbReference>
<dbReference type="Proteomes" id="UP000322545">
    <property type="component" value="Unassembled WGS sequence"/>
</dbReference>
<dbReference type="PANTHER" id="PTHR31793:SF27">
    <property type="entry name" value="NOVEL THIOESTERASE SUPERFAMILY DOMAIN AND SAPOSIN A-TYPE DOMAIN CONTAINING PROTEIN (0610012H03RIK)"/>
    <property type="match status" value="1"/>
</dbReference>
<dbReference type="Gene3D" id="3.10.129.10">
    <property type="entry name" value="Hotdog Thioesterase"/>
    <property type="match status" value="1"/>
</dbReference>
<organism evidence="3 4">
    <name type="scientific">Roseovarius litoreus</name>
    <dbReference type="NCBI Taxonomy" id="1155722"/>
    <lineage>
        <taxon>Bacteria</taxon>
        <taxon>Pseudomonadati</taxon>
        <taxon>Pseudomonadota</taxon>
        <taxon>Alphaproteobacteria</taxon>
        <taxon>Rhodobacterales</taxon>
        <taxon>Roseobacteraceae</taxon>
        <taxon>Roseovarius</taxon>
    </lineage>
</organism>
<keyword evidence="2 3" id="KW-0378">Hydrolase</keyword>